<name>A0A1N6F5Z9_9BACT</name>
<dbReference type="STRING" id="536979.SAMN04488055_2038"/>
<gene>
    <name evidence="1" type="ORF">SAMN04488055_2038</name>
</gene>
<organism evidence="1 2">
    <name type="scientific">Chitinophaga niabensis</name>
    <dbReference type="NCBI Taxonomy" id="536979"/>
    <lineage>
        <taxon>Bacteria</taxon>
        <taxon>Pseudomonadati</taxon>
        <taxon>Bacteroidota</taxon>
        <taxon>Chitinophagia</taxon>
        <taxon>Chitinophagales</taxon>
        <taxon>Chitinophagaceae</taxon>
        <taxon>Chitinophaga</taxon>
    </lineage>
</organism>
<sequence>MQVRDISRIKYEPLLVQANHWLAAAKRLEDMDALASELAWKSLEQYVHPHLRQHLSTCVKKLVNKGEAMQHRLQNGTATEFEIERFKRSYLQVETLMDFYADALATRTNPAVTATLKACDYIAEHSMRMLLEPLGHNTPAVITYIDKGMGASILKAGLRLWDDSENPAAAIKIVRHNLLRPTALIHEAGHQVAHITGWNEQLAAALRSALLKYGAELADSWAAWSSEIAADIFAFVHTGFASVAALHDVVDGPSRGVLHYSSGDPHPISYLRVLTGTECCKHCFGNGVWDHMRRNWMHRHPLENARPATAKLVRASLPLLPEIVKVLLDHPLRAFRNKSIRHLVDANAVHPASLQRTADLYGTSFYTSAPLLLKAPLLRLAWNGYQLIAAPEQAEQFQDQQRSWMQLLGNSIK</sequence>
<proteinExistence type="predicted"/>
<dbReference type="AlphaFoldDB" id="A0A1N6F5Z9"/>
<dbReference type="OrthoDB" id="569152at2"/>
<reference evidence="1 2" key="1">
    <citation type="submission" date="2016-11" db="EMBL/GenBank/DDBJ databases">
        <authorList>
            <person name="Jaros S."/>
            <person name="Januszkiewicz K."/>
            <person name="Wedrychowicz H."/>
        </authorList>
    </citation>
    <scope>NUCLEOTIDE SEQUENCE [LARGE SCALE GENOMIC DNA]</scope>
    <source>
        <strain evidence="1 2">DSM 24787</strain>
    </source>
</reference>
<evidence type="ECO:0000313" key="2">
    <source>
        <dbReference type="Proteomes" id="UP000185003"/>
    </source>
</evidence>
<dbReference type="RefSeq" id="WP_074239130.1">
    <property type="nucleotide sequence ID" value="NZ_FSRA01000001.1"/>
</dbReference>
<keyword evidence="2" id="KW-1185">Reference proteome</keyword>
<accession>A0A1N6F5Z9</accession>
<evidence type="ECO:0000313" key="1">
    <source>
        <dbReference type="EMBL" id="SIN90697.1"/>
    </source>
</evidence>
<dbReference type="EMBL" id="FSRA01000001">
    <property type="protein sequence ID" value="SIN90697.1"/>
    <property type="molecule type" value="Genomic_DNA"/>
</dbReference>
<protein>
    <submittedName>
        <fullName evidence="1">Uncharacterized protein</fullName>
    </submittedName>
</protein>
<dbReference type="Proteomes" id="UP000185003">
    <property type="component" value="Unassembled WGS sequence"/>
</dbReference>